<dbReference type="EMBL" id="FNCG01000013">
    <property type="protein sequence ID" value="SDH85878.1"/>
    <property type="molecule type" value="Genomic_DNA"/>
</dbReference>
<dbReference type="InterPro" id="IPR026341">
    <property type="entry name" value="T9SS_type_B"/>
</dbReference>
<feature type="domain" description="Ig-like" evidence="2">
    <location>
        <begin position="995"/>
        <end position="1073"/>
    </location>
</feature>
<dbReference type="Proteomes" id="UP000199705">
    <property type="component" value="Unassembled WGS sequence"/>
</dbReference>
<dbReference type="SMART" id="SM00710">
    <property type="entry name" value="PbH1"/>
    <property type="match status" value="4"/>
</dbReference>
<feature type="chain" id="PRO_5011735732" evidence="1">
    <location>
        <begin position="24"/>
        <end position="1163"/>
    </location>
</feature>
<proteinExistence type="predicted"/>
<keyword evidence="1" id="KW-0732">Signal</keyword>
<reference evidence="4" key="1">
    <citation type="submission" date="2016-10" db="EMBL/GenBank/DDBJ databases">
        <authorList>
            <person name="Varghese N."/>
            <person name="Submissions S."/>
        </authorList>
    </citation>
    <scope>NUCLEOTIDE SEQUENCE [LARGE SCALE GENOMIC DNA]</scope>
    <source>
        <strain evidence="4">Gh-67</strain>
    </source>
</reference>
<dbReference type="NCBIfam" id="TIGR04131">
    <property type="entry name" value="Bac_Flav_CTERM"/>
    <property type="match status" value="1"/>
</dbReference>
<sequence>MFIKKLSLLVLLISILCCNVALGATFIVTSNIDAGPGTLREALTNAAANGTATQDIIQFKLPGTLVSDRTIRLRSQLPAITSNVVIDGTSQAGIAFGVSDARVIIEPETTPVNFSGLFINGDPNSGGAVAKSIEIYGLYIRNFAKITNFSNPDFNQGSGIYILGDASNIIIGAPGKGNVICGNLNGIVNYSNYYNVNGLADASIQSNIIGLLDDGYTAASNFDGLNLFISKTVNIGGANANMGNIISANAVNIGIGNTSNFTVMPGTINIQNNKIGTDYTGKKDFKNIPIFQQNAFMKAYGISINATNTTANISANIISGQRFAGIAIEQATFNITGNKIGTDITGTADLGNGEGIRVGESSSGTIGGPNAANKNYIGYNQYGIESLNSRHTLITRNSIFCNKDYGISVMSNYYTVPFVQVLNFGSTAVSGVATPNSAIELFFSDDCGTICQGKTYITTVQSDASGKWTYSGSIAKAVIATATDGSNNTSPFSSLVIRDDDIVVKHYTCTPGSITIKQDRSGLLFHWDKKEQNGSLTAIKDGQNVSGLLPGTYQLTVQYPGGCQKVTQLFEIKDLRIKIQNVIVPVPECRQKLFPFNVNFTGGAGNLTFTWKDKNGNVVANTQAPYLPEGSFTVTIQDEAGCSATSTLTPPIKAKPGPDYDLSTMVVTPARCGIADGSIKNITTKVGIGTLTYKWLDAAGNTVGTSKDLVGVKGGLYTLVLMDQSECSPYATSPLFISETNSVIIYDGFITPAKCGENNGSITGVGYQNANQLQWYDPQGNPIPTNPANLDIFNLADGLYRLSAINSITHCSNDKYFPVGRLAPEVFTIKNLINVPTTCGLNNGSLHIDFEGTIKPSSYQWINEAGTTVSYGTDIPNAPPGSYTLHVTDKNGCASVLGTWVIQATPLLQFSANNAPIAKPDECDQLLGSITGIDVSGGVPPYKFIWTDATGNTVGNEKDLINVGKGTYSLIVTDATTCAIPLPYSGSVDNQEYSPDAPVLNDQRICLPGKVGLSVLNKTTGMYNLYADATSTTPLQTSNTGNFEVLITETSDYYISYSIGSCESPRTKTHIEVVLVDVKFSNTITPNGDGINDYWKIEGLEKFPGTLVQIFNRYGKRVFESKEYATPFSGQFNGWLLPSGVYYYIINLNTPCKLLSGNLTLIR</sequence>
<dbReference type="InterPro" id="IPR006626">
    <property type="entry name" value="PbH1"/>
</dbReference>
<accession>A0A1G8FUS7</accession>
<evidence type="ECO:0000313" key="4">
    <source>
        <dbReference type="Proteomes" id="UP000199705"/>
    </source>
</evidence>
<dbReference type="RefSeq" id="WP_091172128.1">
    <property type="nucleotide sequence ID" value="NZ_FNCG01000013.1"/>
</dbReference>
<gene>
    <name evidence="3" type="ORF">SAMN05192573_11368</name>
</gene>
<evidence type="ECO:0000259" key="2">
    <source>
        <dbReference type="Pfam" id="PF19081"/>
    </source>
</evidence>
<protein>
    <submittedName>
        <fullName evidence="3">Gliding motility-associated C-terminal domain-containing protein</fullName>
    </submittedName>
</protein>
<feature type="signal peptide" evidence="1">
    <location>
        <begin position="1"/>
        <end position="23"/>
    </location>
</feature>
<organism evidence="3 4">
    <name type="scientific">Mucilaginibacter gossypii</name>
    <dbReference type="NCBI Taxonomy" id="551996"/>
    <lineage>
        <taxon>Bacteria</taxon>
        <taxon>Pseudomonadati</taxon>
        <taxon>Bacteroidota</taxon>
        <taxon>Sphingobacteriia</taxon>
        <taxon>Sphingobacteriales</taxon>
        <taxon>Sphingobacteriaceae</taxon>
        <taxon>Mucilaginibacter</taxon>
    </lineage>
</organism>
<evidence type="ECO:0000313" key="3">
    <source>
        <dbReference type="EMBL" id="SDH85878.1"/>
    </source>
</evidence>
<dbReference type="STRING" id="551996.SAMN05192573_11368"/>
<name>A0A1G8FUS7_9SPHI</name>
<dbReference type="Pfam" id="PF13585">
    <property type="entry name" value="CHU_C"/>
    <property type="match status" value="1"/>
</dbReference>
<dbReference type="Pfam" id="PF19081">
    <property type="entry name" value="Ig_7"/>
    <property type="match status" value="1"/>
</dbReference>
<keyword evidence="4" id="KW-1185">Reference proteome</keyword>
<dbReference type="InterPro" id="IPR044023">
    <property type="entry name" value="Ig_7"/>
</dbReference>
<dbReference type="AlphaFoldDB" id="A0A1G8FUS7"/>
<evidence type="ECO:0000256" key="1">
    <source>
        <dbReference type="SAM" id="SignalP"/>
    </source>
</evidence>